<keyword evidence="1" id="KW-0472">Membrane</keyword>
<dbReference type="AlphaFoldDB" id="A0AAE3FJD7"/>
<dbReference type="Gene3D" id="1.10.3730.20">
    <property type="match status" value="1"/>
</dbReference>
<evidence type="ECO:0000259" key="2">
    <source>
        <dbReference type="Pfam" id="PF00892"/>
    </source>
</evidence>
<dbReference type="PANTHER" id="PTHR22911:SF137">
    <property type="entry name" value="SOLUTE CARRIER FAMILY 35 MEMBER G2-RELATED"/>
    <property type="match status" value="1"/>
</dbReference>
<dbReference type="GO" id="GO:0016020">
    <property type="term" value="C:membrane"/>
    <property type="evidence" value="ECO:0007669"/>
    <property type="project" value="InterPro"/>
</dbReference>
<evidence type="ECO:0000256" key="1">
    <source>
        <dbReference type="SAM" id="Phobius"/>
    </source>
</evidence>
<feature type="transmembrane region" description="Helical" evidence="1">
    <location>
        <begin position="228"/>
        <end position="247"/>
    </location>
</feature>
<feature type="transmembrane region" description="Helical" evidence="1">
    <location>
        <begin position="103"/>
        <end position="124"/>
    </location>
</feature>
<dbReference type="PANTHER" id="PTHR22911">
    <property type="entry name" value="ACYL-MALONYL CONDENSING ENZYME-RELATED"/>
    <property type="match status" value="1"/>
</dbReference>
<feature type="transmembrane region" description="Helical" evidence="1">
    <location>
        <begin position="157"/>
        <end position="178"/>
    </location>
</feature>
<dbReference type="SUPFAM" id="SSF103481">
    <property type="entry name" value="Multidrug resistance efflux transporter EmrE"/>
    <property type="match status" value="2"/>
</dbReference>
<feature type="transmembrane region" description="Helical" evidence="1">
    <location>
        <begin position="259"/>
        <end position="277"/>
    </location>
</feature>
<keyword evidence="1" id="KW-0812">Transmembrane</keyword>
<dbReference type="Proteomes" id="UP001139365">
    <property type="component" value="Unassembled WGS sequence"/>
</dbReference>
<proteinExistence type="predicted"/>
<evidence type="ECO:0000313" key="4">
    <source>
        <dbReference type="Proteomes" id="UP001139365"/>
    </source>
</evidence>
<dbReference type="InterPro" id="IPR000620">
    <property type="entry name" value="EamA_dom"/>
</dbReference>
<protein>
    <submittedName>
        <fullName evidence="3">DMT family transporter</fullName>
    </submittedName>
</protein>
<evidence type="ECO:0000313" key="3">
    <source>
        <dbReference type="EMBL" id="MCI5756565.1"/>
    </source>
</evidence>
<keyword evidence="1" id="KW-1133">Transmembrane helix</keyword>
<organism evidence="3 4">
    <name type="scientific">Candidatus Colimorpha enterica</name>
    <dbReference type="NCBI Taxonomy" id="3083063"/>
    <lineage>
        <taxon>Bacteria</taxon>
        <taxon>Pseudomonadati</taxon>
        <taxon>Bacteroidota</taxon>
        <taxon>Bacteroidia</taxon>
        <taxon>Bacteroidales</taxon>
        <taxon>Candidatus Colimorpha</taxon>
    </lineage>
</organism>
<dbReference type="Pfam" id="PF00892">
    <property type="entry name" value="EamA"/>
    <property type="match status" value="1"/>
</dbReference>
<feature type="transmembrane region" description="Helical" evidence="1">
    <location>
        <begin position="199"/>
        <end position="222"/>
    </location>
</feature>
<reference evidence="3 4" key="1">
    <citation type="submission" date="2022-03" db="EMBL/GenBank/DDBJ databases">
        <title>Metagenome-assembled genomes from swine fecal metagenomes.</title>
        <authorList>
            <person name="Holman D.B."/>
            <person name="Kommadath A."/>
        </authorList>
    </citation>
    <scope>NUCLEOTIDE SEQUENCE [LARGE SCALE GENOMIC DNA]</scope>
    <source>
        <strain evidence="3">SUG147</strain>
    </source>
</reference>
<dbReference type="InterPro" id="IPR037185">
    <property type="entry name" value="EmrE-like"/>
</dbReference>
<feature type="transmembrane region" description="Helical" evidence="1">
    <location>
        <begin position="33"/>
        <end position="56"/>
    </location>
</feature>
<name>A0AAE3FJD7_9BACT</name>
<accession>A0AAE3FJD7</accession>
<feature type="domain" description="EamA" evidence="2">
    <location>
        <begin position="2"/>
        <end position="147"/>
    </location>
</feature>
<feature type="transmembrane region" description="Helical" evidence="1">
    <location>
        <begin position="77"/>
        <end position="97"/>
    </location>
</feature>
<gene>
    <name evidence="3" type="ORF">MR241_09775</name>
</gene>
<comment type="caution">
    <text evidence="3">The sequence shown here is derived from an EMBL/GenBank/DDBJ whole genome shotgun (WGS) entry which is preliminary data.</text>
</comment>
<feature type="transmembrane region" description="Helical" evidence="1">
    <location>
        <begin position="283"/>
        <end position="304"/>
    </location>
</feature>
<dbReference type="EMBL" id="JALEMU010000162">
    <property type="protein sequence ID" value="MCI5756565.1"/>
    <property type="molecule type" value="Genomic_DNA"/>
</dbReference>
<feature type="transmembrane region" description="Helical" evidence="1">
    <location>
        <begin position="131"/>
        <end position="151"/>
    </location>
</feature>
<sequence>MIFGILAGIFWALETVILGIALSAAPFVSDGTALFLAPFISTFIHDMFSAVFMCGYNGIRGELREVFGTVRTKDFRYLVLASAIGGPVGMTGYVLAVNYMGPSVGAVASAVYPAIGSLLAHFFLKEKIRWYQWIFLFCTLLGVFALSYSPGLAVTDIRLGLCGVFMCAFGWGTEAVILSKCFRGGELKSRHALQIRQTVSAAIYGLAIIPVIGGVPLTLRLFGKENVPVLLTVAGAAFFATVSYLCYYKAISKLGAAKAMGLNITYTAWAVLFSVIIFRDGSILNAGNVLCCIAVVVFGILSAVDLKELIK</sequence>